<dbReference type="EMBL" id="LN714479">
    <property type="protein sequence ID" value="CEL65435.1"/>
    <property type="molecule type" value="Genomic_DNA"/>
</dbReference>
<dbReference type="AlphaFoldDB" id="F0VCX0"/>
<keyword evidence="9" id="KW-0539">Nucleus</keyword>
<reference evidence="15" key="3">
    <citation type="journal article" date="2012" name="PLoS Pathog.">
        <title>Comparative genomics of the apicomplexan parasites Toxoplasma gondii and Neospora caninum: Coccidia differing in host range and transmission strategy.</title>
        <authorList>
            <person name="Reid A.J."/>
            <person name="Vermont S.J."/>
            <person name="Cotton J.A."/>
            <person name="Harris D."/>
            <person name="Hill-Cawthorne G.A."/>
            <person name="Konen-Waisman S."/>
            <person name="Latham S.M."/>
            <person name="Mourier T."/>
            <person name="Norton R."/>
            <person name="Quail M.A."/>
            <person name="Sanders M."/>
            <person name="Shanmugam D."/>
            <person name="Sohal A."/>
            <person name="Wasmuth J.D."/>
            <person name="Brunk B."/>
            <person name="Grigg M.E."/>
            <person name="Howard J.C."/>
            <person name="Parkinson J."/>
            <person name="Roos D.S."/>
            <person name="Trees A.J."/>
            <person name="Berriman M."/>
            <person name="Pain A."/>
            <person name="Wastling J.M."/>
        </authorList>
    </citation>
    <scope>NUCLEOTIDE SEQUENCE [LARGE SCALE GENOMIC DNA]</scope>
    <source>
        <strain evidence="15">Liverpool</strain>
    </source>
</reference>
<dbReference type="GO" id="GO:0005634">
    <property type="term" value="C:nucleus"/>
    <property type="evidence" value="ECO:0007669"/>
    <property type="project" value="UniProtKB-SubCell"/>
</dbReference>
<keyword evidence="7" id="KW-0694">RNA-binding</keyword>
<comment type="subcellular location">
    <subcellularLocation>
        <location evidence="2">Cytoplasm</location>
    </subcellularLocation>
    <subcellularLocation>
        <location evidence="1">Nucleus</location>
    </subcellularLocation>
</comment>
<sequence length="416" mass="45535">MMTPVPFSPRACGAASAPASSVASGWWSQLEELQGLEGRAAPRKPRQIPHNATSHSSSACSASVSSDSQRAASSSCAFRPPGLRAKLSRGDNSGLKKRAREEKEREAREGRGGGVPTAAALRARQPPVAKEVQEEHGEDASSYFASLSSRASSQAASNLVSSDSQSPFVRRVVLRERSEGDSASLSLPLPESAAFAPGVSSSVSAAGVSKARRGAFSSERRRRAPNSGDFSPAARKRRRGETVKGQALAVSGEEREEELRKDVLDTVKILTSPEEIDALVCILAKLGERNFALFERVIHRRGREECMEILEETLAVESAGGQSLPCGRRKSPGGVFLRLLQNRISAEDKKFIWDEQQRAQRERKKLLKSAKRRLDRECMDAPGVREVRNEDEQRHRETRDYRDAGLDEEEEGECKE</sequence>
<feature type="compositionally biased region" description="Basic and acidic residues" evidence="11">
    <location>
        <begin position="99"/>
        <end position="111"/>
    </location>
</feature>
<dbReference type="GO" id="GO:0005737">
    <property type="term" value="C:cytoplasm"/>
    <property type="evidence" value="ECO:0007669"/>
    <property type="project" value="UniProtKB-SubCell"/>
</dbReference>
<evidence type="ECO:0000259" key="12">
    <source>
        <dbReference type="Pfam" id="PF10258"/>
    </source>
</evidence>
<dbReference type="PANTHER" id="PTHR13135">
    <property type="entry name" value="CYTOSOLIC RESINIFERATOXIN BINDING PROTEIN RBP-26"/>
    <property type="match status" value="1"/>
</dbReference>
<evidence type="ECO:0000256" key="8">
    <source>
        <dbReference type="ARBA" id="ARBA00022927"/>
    </source>
</evidence>
<dbReference type="EMBL" id="FR823386">
    <property type="protein sequence ID" value="CBZ51485.1"/>
    <property type="molecule type" value="Genomic_DNA"/>
</dbReference>
<evidence type="ECO:0000256" key="4">
    <source>
        <dbReference type="ARBA" id="ARBA00016856"/>
    </source>
</evidence>
<proteinExistence type="inferred from homology"/>
<organism evidence="13 15">
    <name type="scientific">Neospora caninum (strain Liverpool)</name>
    <dbReference type="NCBI Taxonomy" id="572307"/>
    <lineage>
        <taxon>Eukaryota</taxon>
        <taxon>Sar</taxon>
        <taxon>Alveolata</taxon>
        <taxon>Apicomplexa</taxon>
        <taxon>Conoidasida</taxon>
        <taxon>Coccidia</taxon>
        <taxon>Eucoccidiorida</taxon>
        <taxon>Eimeriorina</taxon>
        <taxon>Sarcocystidae</taxon>
        <taxon>Neospora</taxon>
    </lineage>
</organism>
<keyword evidence="5" id="KW-0813">Transport</keyword>
<protein>
    <recommendedName>
        <fullName evidence="4">Phosphorylated adapter RNA export protein</fullName>
    </recommendedName>
    <alternativeName>
        <fullName evidence="10">RNA U small nuclear RNA export adapter protein</fullName>
    </alternativeName>
</protein>
<feature type="region of interest" description="Disordered" evidence="11">
    <location>
        <begin position="37"/>
        <end position="148"/>
    </location>
</feature>
<reference evidence="13" key="1">
    <citation type="submission" date="2011-02" db="EMBL/GenBank/DDBJ databases">
        <authorList>
            <person name="Aslett M."/>
        </authorList>
    </citation>
    <scope>NUCLEOTIDE SEQUENCE</scope>
    <source>
        <strain evidence="13">Liverpool</strain>
    </source>
</reference>
<dbReference type="PANTHER" id="PTHR13135:SF0">
    <property type="entry name" value="PHOSPHORYLATED ADAPTER RNA EXPORT PROTEIN"/>
    <property type="match status" value="1"/>
</dbReference>
<dbReference type="Gene3D" id="1.10.10.1440">
    <property type="entry name" value="PHAX RNA-binding domain"/>
    <property type="match status" value="1"/>
</dbReference>
<evidence type="ECO:0000256" key="5">
    <source>
        <dbReference type="ARBA" id="ARBA00022448"/>
    </source>
</evidence>
<dbReference type="Pfam" id="PF10258">
    <property type="entry name" value="PHAX_RNA-bd"/>
    <property type="match status" value="1"/>
</dbReference>
<reference evidence="13" key="2">
    <citation type="submission" date="2011-03" db="EMBL/GenBank/DDBJ databases">
        <title>Comparative genomics and transcriptomics of Neospora caninum and Toxoplasma gondii.</title>
        <authorList>
            <person name="Reid A.J."/>
            <person name="Sohal A."/>
            <person name="Harris D."/>
            <person name="Quail M."/>
            <person name="Sanders M."/>
            <person name="Berriman M."/>
            <person name="Wastling J.M."/>
            <person name="Pain A."/>
        </authorList>
    </citation>
    <scope>NUCLEOTIDE SEQUENCE</scope>
    <source>
        <strain evidence="13">Liverpool</strain>
    </source>
</reference>
<dbReference type="GeneID" id="13440484"/>
<dbReference type="GO" id="GO:0015031">
    <property type="term" value="P:protein transport"/>
    <property type="evidence" value="ECO:0007669"/>
    <property type="project" value="UniProtKB-KW"/>
</dbReference>
<feature type="compositionally biased region" description="Acidic residues" evidence="11">
    <location>
        <begin position="406"/>
        <end position="416"/>
    </location>
</feature>
<evidence type="ECO:0000256" key="10">
    <source>
        <dbReference type="ARBA" id="ARBA00030834"/>
    </source>
</evidence>
<evidence type="ECO:0000313" key="13">
    <source>
        <dbReference type="EMBL" id="CBZ51485.1"/>
    </source>
</evidence>
<dbReference type="GO" id="GO:0006408">
    <property type="term" value="P:snRNA export from nucleus"/>
    <property type="evidence" value="ECO:0007669"/>
    <property type="project" value="InterPro"/>
</dbReference>
<dbReference type="eggNOG" id="ENOG502SWQ3">
    <property type="taxonomic scope" value="Eukaryota"/>
</dbReference>
<feature type="region of interest" description="Disordered" evidence="11">
    <location>
        <begin position="382"/>
        <end position="416"/>
    </location>
</feature>
<name>F0VCX0_NEOCL</name>
<dbReference type="VEuPathDB" id="ToxoDB:NCLIV_012790"/>
<dbReference type="RefSeq" id="XP_003881518.1">
    <property type="nucleotide sequence ID" value="XM_003881469.1"/>
</dbReference>
<keyword evidence="15" id="KW-1185">Reference proteome</keyword>
<evidence type="ECO:0000256" key="11">
    <source>
        <dbReference type="SAM" id="MobiDB-lite"/>
    </source>
</evidence>
<keyword evidence="8" id="KW-0653">Protein transport</keyword>
<feature type="domain" description="Phosphorylated adapter RNA export protein RNA-binding" evidence="12">
    <location>
        <begin position="282"/>
        <end position="357"/>
    </location>
</feature>
<dbReference type="InterPro" id="IPR039047">
    <property type="entry name" value="PHAX"/>
</dbReference>
<dbReference type="OMA" id="KFIWDEQ"/>
<comment type="similarity">
    <text evidence="3">Belongs to the PHAX family.</text>
</comment>
<evidence type="ECO:0000313" key="15">
    <source>
        <dbReference type="Proteomes" id="UP000007494"/>
    </source>
</evidence>
<evidence type="ECO:0000256" key="2">
    <source>
        <dbReference type="ARBA" id="ARBA00004496"/>
    </source>
</evidence>
<dbReference type="GO" id="GO:0003723">
    <property type="term" value="F:RNA binding"/>
    <property type="evidence" value="ECO:0007669"/>
    <property type="project" value="UniProtKB-KW"/>
</dbReference>
<dbReference type="InterPro" id="IPR038092">
    <property type="entry name" value="PHAX_RNA-binding_sf"/>
</dbReference>
<feature type="region of interest" description="Disordered" evidence="11">
    <location>
        <begin position="211"/>
        <end position="251"/>
    </location>
</feature>
<feature type="compositionally biased region" description="Basic and acidic residues" evidence="11">
    <location>
        <begin position="382"/>
        <end position="405"/>
    </location>
</feature>
<evidence type="ECO:0000256" key="3">
    <source>
        <dbReference type="ARBA" id="ARBA00006094"/>
    </source>
</evidence>
<evidence type="ECO:0000256" key="9">
    <source>
        <dbReference type="ARBA" id="ARBA00023242"/>
    </source>
</evidence>
<dbReference type="InParanoid" id="F0VCX0"/>
<evidence type="ECO:0000256" key="6">
    <source>
        <dbReference type="ARBA" id="ARBA00022490"/>
    </source>
</evidence>
<keyword evidence="6" id="KW-0963">Cytoplasm</keyword>
<feature type="compositionally biased region" description="Low complexity" evidence="11">
    <location>
        <begin position="52"/>
        <end position="77"/>
    </location>
</feature>
<evidence type="ECO:0000313" key="14">
    <source>
        <dbReference type="EMBL" id="CEL65435.1"/>
    </source>
</evidence>
<evidence type="ECO:0000256" key="1">
    <source>
        <dbReference type="ARBA" id="ARBA00004123"/>
    </source>
</evidence>
<dbReference type="OrthoDB" id="20573at2759"/>
<dbReference type="Proteomes" id="UP000007494">
    <property type="component" value="Chromosome V"/>
</dbReference>
<gene>
    <name evidence="14" type="ORF">BN1204_012790</name>
    <name evidence="13" type="ORF">NCLIV_012790</name>
</gene>
<accession>F0VCX0</accession>
<evidence type="ECO:0000256" key="7">
    <source>
        <dbReference type="ARBA" id="ARBA00022884"/>
    </source>
</evidence>
<reference evidence="14" key="4">
    <citation type="journal article" date="2015" name="PLoS ONE">
        <title>Comprehensive Evaluation of Toxoplasma gondii VEG and Neospora caninum LIV Genomes with Tachyzoite Stage Transcriptome and Proteome Defines Novel Transcript Features.</title>
        <authorList>
            <person name="Ramaprasad A."/>
            <person name="Mourier T."/>
            <person name="Naeem R."/>
            <person name="Malas T.B."/>
            <person name="Moussa E."/>
            <person name="Panigrahi A."/>
            <person name="Vermont S.J."/>
            <person name="Otto T.D."/>
            <person name="Wastling J."/>
            <person name="Pain A."/>
        </authorList>
    </citation>
    <scope>NUCLEOTIDE SEQUENCE</scope>
    <source>
        <strain evidence="14">Liverpool</strain>
    </source>
</reference>
<dbReference type="InterPro" id="IPR019385">
    <property type="entry name" value="PHAX_RNA-binding_domain"/>
</dbReference>